<dbReference type="PANTHER" id="PTHR23407:SF1">
    <property type="entry name" value="5-FORMYLTETRAHYDROFOLATE CYCLO-LIGASE"/>
    <property type="match status" value="1"/>
</dbReference>
<evidence type="ECO:0000256" key="1">
    <source>
        <dbReference type="ARBA" id="ARBA00010638"/>
    </source>
</evidence>
<dbReference type="NCBIfam" id="TIGR02727">
    <property type="entry name" value="MTHFS_bact"/>
    <property type="match status" value="1"/>
</dbReference>
<keyword evidence="4" id="KW-0460">Magnesium</keyword>
<name>A0ABR8J5C6_9NOST</name>
<dbReference type="EC" id="6.3.3.2" evidence="4"/>
<protein>
    <recommendedName>
        <fullName evidence="4">5-formyltetrahydrofolate cyclo-ligase</fullName>
        <ecNumber evidence="4">6.3.3.2</ecNumber>
    </recommendedName>
</protein>
<dbReference type="InterPro" id="IPR024185">
    <property type="entry name" value="FTHF_cligase-like_sf"/>
</dbReference>
<dbReference type="GO" id="GO:0030272">
    <property type="term" value="F:5-formyltetrahydrofolate cyclo-ligase activity"/>
    <property type="evidence" value="ECO:0007669"/>
    <property type="project" value="UniProtKB-EC"/>
</dbReference>
<evidence type="ECO:0000256" key="4">
    <source>
        <dbReference type="RuleBase" id="RU361279"/>
    </source>
</evidence>
<dbReference type="RefSeq" id="WP_190907211.1">
    <property type="nucleotide sequence ID" value="NZ_JACJTQ010000019.1"/>
</dbReference>
<comment type="catalytic activity">
    <reaction evidence="4">
        <text>(6S)-5-formyl-5,6,7,8-tetrahydrofolate + ATP = (6R)-5,10-methenyltetrahydrofolate + ADP + phosphate</text>
        <dbReference type="Rhea" id="RHEA:10488"/>
        <dbReference type="ChEBI" id="CHEBI:30616"/>
        <dbReference type="ChEBI" id="CHEBI:43474"/>
        <dbReference type="ChEBI" id="CHEBI:57455"/>
        <dbReference type="ChEBI" id="CHEBI:57457"/>
        <dbReference type="ChEBI" id="CHEBI:456216"/>
        <dbReference type="EC" id="6.3.3.2"/>
    </reaction>
</comment>
<evidence type="ECO:0000313" key="5">
    <source>
        <dbReference type="EMBL" id="MBD2692878.1"/>
    </source>
</evidence>
<evidence type="ECO:0000256" key="2">
    <source>
        <dbReference type="ARBA" id="ARBA00022741"/>
    </source>
</evidence>
<dbReference type="Proteomes" id="UP000660381">
    <property type="component" value="Unassembled WGS sequence"/>
</dbReference>
<dbReference type="PIRSF" id="PIRSF006806">
    <property type="entry name" value="FTHF_cligase"/>
    <property type="match status" value="1"/>
</dbReference>
<keyword evidence="5" id="KW-0436">Ligase</keyword>
<evidence type="ECO:0000256" key="3">
    <source>
        <dbReference type="ARBA" id="ARBA00022840"/>
    </source>
</evidence>
<dbReference type="InterPro" id="IPR037171">
    <property type="entry name" value="NagB/RpiA_transferase-like"/>
</dbReference>
<dbReference type="Gene3D" id="3.40.50.10420">
    <property type="entry name" value="NagB/RpiA/CoA transferase-like"/>
    <property type="match status" value="1"/>
</dbReference>
<sequence>MPKINSPLKKTELRRTLLKTRQSMTLSEWKEKSDRISSNLQNSRLFTQSTTILAFFSFRQEPDLSLLFTNSEKRWSFPRCVGKSLVWHFWQPEDIIHTGAYGIREPHPEARIIDIEEVDLILVPCVGCDAQGYRLGYGGGYYDRFLSSPEWAKKPTMGIVFDFAYLPQLPVDSWDKPLQAVVTENGLMRS</sequence>
<dbReference type="InterPro" id="IPR002698">
    <property type="entry name" value="FTHF_cligase"/>
</dbReference>
<keyword evidence="3 4" id="KW-0067">ATP-binding</keyword>
<reference evidence="5 6" key="1">
    <citation type="journal article" date="2020" name="ISME J.">
        <title>Comparative genomics reveals insights into cyanobacterial evolution and habitat adaptation.</title>
        <authorList>
            <person name="Chen M.Y."/>
            <person name="Teng W.K."/>
            <person name="Zhao L."/>
            <person name="Hu C.X."/>
            <person name="Zhou Y.K."/>
            <person name="Han B.P."/>
            <person name="Song L.R."/>
            <person name="Shu W.S."/>
        </authorList>
    </citation>
    <scope>NUCLEOTIDE SEQUENCE [LARGE SCALE GENOMIC DNA]</scope>
    <source>
        <strain evidence="5 6">FACHB-362</strain>
    </source>
</reference>
<dbReference type="PANTHER" id="PTHR23407">
    <property type="entry name" value="ATPASE INHIBITOR/5-FORMYLTETRAHYDROFOLATE CYCLO-LIGASE"/>
    <property type="match status" value="1"/>
</dbReference>
<gene>
    <name evidence="5" type="ORF">H6G68_14135</name>
</gene>
<comment type="caution">
    <text evidence="5">The sequence shown here is derived from an EMBL/GenBank/DDBJ whole genome shotgun (WGS) entry which is preliminary data.</text>
</comment>
<dbReference type="SUPFAM" id="SSF100950">
    <property type="entry name" value="NagB/RpiA/CoA transferase-like"/>
    <property type="match status" value="1"/>
</dbReference>
<comment type="cofactor">
    <cofactor evidence="4">
        <name>Mg(2+)</name>
        <dbReference type="ChEBI" id="CHEBI:18420"/>
    </cofactor>
</comment>
<proteinExistence type="inferred from homology"/>
<dbReference type="EMBL" id="JACJTQ010000019">
    <property type="protein sequence ID" value="MBD2692878.1"/>
    <property type="molecule type" value="Genomic_DNA"/>
</dbReference>
<organism evidence="5 6">
    <name type="scientific">Anabaena catenula FACHB-362</name>
    <dbReference type="NCBI Taxonomy" id="2692877"/>
    <lineage>
        <taxon>Bacteria</taxon>
        <taxon>Bacillati</taxon>
        <taxon>Cyanobacteriota</taxon>
        <taxon>Cyanophyceae</taxon>
        <taxon>Nostocales</taxon>
        <taxon>Nostocaceae</taxon>
        <taxon>Anabaena</taxon>
    </lineage>
</organism>
<dbReference type="Pfam" id="PF01812">
    <property type="entry name" value="5-FTHF_cyc-lig"/>
    <property type="match status" value="1"/>
</dbReference>
<comment type="similarity">
    <text evidence="1 4">Belongs to the 5-formyltetrahydrofolate cyclo-ligase family.</text>
</comment>
<keyword evidence="4" id="KW-0479">Metal-binding</keyword>
<accession>A0ABR8J5C6</accession>
<keyword evidence="2 4" id="KW-0547">Nucleotide-binding</keyword>
<keyword evidence="6" id="KW-1185">Reference proteome</keyword>
<evidence type="ECO:0000313" key="6">
    <source>
        <dbReference type="Proteomes" id="UP000660381"/>
    </source>
</evidence>